<comment type="subcellular location">
    <subcellularLocation>
        <location evidence="1 9">Cell outer membrane</location>
        <topology evidence="1 9">Multi-pass membrane protein</topology>
    </subcellularLocation>
</comment>
<feature type="short sequence motif" description="TonB C-terminal box" evidence="10">
    <location>
        <begin position="1048"/>
        <end position="1065"/>
    </location>
</feature>
<dbReference type="SUPFAM" id="SSF56935">
    <property type="entry name" value="Porins"/>
    <property type="match status" value="1"/>
</dbReference>
<organism evidence="16 17">
    <name type="scientific">Sphingomonas taxi</name>
    <dbReference type="NCBI Taxonomy" id="1549858"/>
    <lineage>
        <taxon>Bacteria</taxon>
        <taxon>Pseudomonadati</taxon>
        <taxon>Pseudomonadota</taxon>
        <taxon>Alphaproteobacteria</taxon>
        <taxon>Sphingomonadales</taxon>
        <taxon>Sphingomonadaceae</taxon>
        <taxon>Sphingomonas</taxon>
    </lineage>
</organism>
<evidence type="ECO:0000256" key="13">
    <source>
        <dbReference type="SAM" id="SignalP"/>
    </source>
</evidence>
<evidence type="ECO:0000256" key="1">
    <source>
        <dbReference type="ARBA" id="ARBA00004571"/>
    </source>
</evidence>
<evidence type="ECO:0000256" key="3">
    <source>
        <dbReference type="ARBA" id="ARBA00022452"/>
    </source>
</evidence>
<keyword evidence="4 9" id="KW-0812">Transmembrane</keyword>
<accession>A0A2W5PCF5</accession>
<comment type="caution">
    <text evidence="16">The sequence shown here is derived from an EMBL/GenBank/DDBJ whole genome shotgun (WGS) entry which is preliminary data.</text>
</comment>
<gene>
    <name evidence="16" type="ORF">DI544_09000</name>
</gene>
<evidence type="ECO:0000256" key="11">
    <source>
        <dbReference type="RuleBase" id="RU003357"/>
    </source>
</evidence>
<keyword evidence="5 13" id="KW-0732">Signal</keyword>
<dbReference type="Pfam" id="PF00593">
    <property type="entry name" value="TonB_dep_Rec_b-barrel"/>
    <property type="match status" value="1"/>
</dbReference>
<feature type="chain" id="PRO_5015900163" evidence="13">
    <location>
        <begin position="20"/>
        <end position="1065"/>
    </location>
</feature>
<name>A0A2W5PCF5_9SPHN</name>
<keyword evidence="7 9" id="KW-0472">Membrane</keyword>
<feature type="region of interest" description="Disordered" evidence="12">
    <location>
        <begin position="19"/>
        <end position="57"/>
    </location>
</feature>
<comment type="similarity">
    <text evidence="9 11">Belongs to the TonB-dependent receptor family.</text>
</comment>
<dbReference type="Gene3D" id="2.40.170.20">
    <property type="entry name" value="TonB-dependent receptor, beta-barrel domain"/>
    <property type="match status" value="1"/>
</dbReference>
<evidence type="ECO:0000256" key="2">
    <source>
        <dbReference type="ARBA" id="ARBA00022448"/>
    </source>
</evidence>
<keyword evidence="3 9" id="KW-1134">Transmembrane beta strand</keyword>
<evidence type="ECO:0000259" key="14">
    <source>
        <dbReference type="Pfam" id="PF00593"/>
    </source>
</evidence>
<protein>
    <submittedName>
        <fullName evidence="16">TonB-dependent receptor</fullName>
    </submittedName>
</protein>
<dbReference type="InterPro" id="IPR010917">
    <property type="entry name" value="TonB_rcpt_CS"/>
</dbReference>
<dbReference type="PANTHER" id="PTHR47234">
    <property type="match status" value="1"/>
</dbReference>
<dbReference type="PANTHER" id="PTHR47234:SF2">
    <property type="entry name" value="TONB-DEPENDENT RECEPTOR"/>
    <property type="match status" value="1"/>
</dbReference>
<evidence type="ECO:0000256" key="4">
    <source>
        <dbReference type="ARBA" id="ARBA00022692"/>
    </source>
</evidence>
<dbReference type="Pfam" id="PF07715">
    <property type="entry name" value="Plug"/>
    <property type="match status" value="1"/>
</dbReference>
<sequence>MLTSTLLVGAAAFAQPALAQTADPASQPKTGIQSTDPAAPAAGISSQESAPPAAETTTGDVVVTGTLIRNPNLVSSSPVAVVGQEEIQLRQRNTAEELLRDLPGVAPSIGSSVNNGNGGSAYVDLRGLGNFRNIVLLDGARITPASTVGRVDLNNIPLALIERTDVLTGGAATTYGADAVSGVVNFITRSDFSGMEANVSQGITERGDGAAFRADLTLGANFDDGRGNAVVSFGYQDVDPVYQGARDFSRNNYTSTSGGRGGSGTTVPGRFTLGSAYNSIQPDSGTLRPYVGSRDGFNFNPYNIFQTPFKRYNIYGAGHYELSDNIEVYGRGMFSKNTVSTIIAPSGIFGQLLTIPVSNPYLPAAARAQFCANNDFNPTLAGIQTLTAAECAAAATATSPTDPNFRSFTTTVGRRLTETGPRVSDYVTQMFDYRAGLKLGITDSISLDVSGAYGESENRQTQSGYVLISRLRTAVYATNTSTCLGSSPAVLNPNPALPPLANAGAGTNAGTGCVPVNMFGADGSILPNQIPYLTAAATTSQNTSLAQARALLSGDIGASLPWADEPIGFAIGAEYRKYTAQQFADELSQTAGELGGAGGAVPNFRGSYDVKEGYAEVIAPLVSDKPFFHSLTVEGGLRYSSYKVDAPGNPSYDTWTYKGGGSWEPFDGFKVRGNYQRAVRAPNIAELFSPLNTGLTSLSVDPCRTTATYAGPASNPNLAAVCLAQGASASTIGAIANPTAGQANSTTAGSTTLRPETSDSYTLGAVFQPNFVPGLSITVDYYNISIRDAISQPVPGDLIAGCFGDSNASGITAASVNNPICALFRRNGVTGALDGDPATTQGMLFPATNSGRILTDGIDLGVNYRRDLGFAKLNLSFNGNWTNRSKFQALVPGSTVPVGSPIGSGLSLPTTSIRECTGFYSANCGSPGSAGPSSSAGSIQPAFTWNQRTTLSFGDVDLSVLWRHLNPVRVEPGVTTYAGTIATGALAGREVNFGKIGAYNYLDLAARFGVSDHFDLTVTVTNLLDREPPLVGGTVGSVSYNSGNTYPSTYDALGRRFNVGARIKF</sequence>
<evidence type="ECO:0000256" key="5">
    <source>
        <dbReference type="ARBA" id="ARBA00022729"/>
    </source>
</evidence>
<dbReference type="EMBL" id="QFQI01000005">
    <property type="protein sequence ID" value="PZQ60575.1"/>
    <property type="molecule type" value="Genomic_DNA"/>
</dbReference>
<feature type="compositionally biased region" description="Polar residues" evidence="12">
    <location>
        <begin position="23"/>
        <end position="36"/>
    </location>
</feature>
<evidence type="ECO:0000256" key="12">
    <source>
        <dbReference type="SAM" id="MobiDB-lite"/>
    </source>
</evidence>
<evidence type="ECO:0000313" key="16">
    <source>
        <dbReference type="EMBL" id="PZQ60575.1"/>
    </source>
</evidence>
<keyword evidence="8 9" id="KW-0998">Cell outer membrane</keyword>
<proteinExistence type="inferred from homology"/>
<dbReference type="InterPro" id="IPR036942">
    <property type="entry name" value="Beta-barrel_TonB_sf"/>
</dbReference>
<evidence type="ECO:0000256" key="7">
    <source>
        <dbReference type="ARBA" id="ARBA00023136"/>
    </source>
</evidence>
<dbReference type="PROSITE" id="PS01156">
    <property type="entry name" value="TONB_DEPENDENT_REC_2"/>
    <property type="match status" value="1"/>
</dbReference>
<dbReference type="Gene3D" id="2.170.130.10">
    <property type="entry name" value="TonB-dependent receptor, plug domain"/>
    <property type="match status" value="1"/>
</dbReference>
<reference evidence="16 17" key="1">
    <citation type="submission" date="2017-08" db="EMBL/GenBank/DDBJ databases">
        <title>Infants hospitalized years apart are colonized by the same room-sourced microbial strains.</title>
        <authorList>
            <person name="Brooks B."/>
            <person name="Olm M.R."/>
            <person name="Firek B.A."/>
            <person name="Baker R."/>
            <person name="Thomas B.C."/>
            <person name="Morowitz M.J."/>
            <person name="Banfield J.F."/>
        </authorList>
    </citation>
    <scope>NUCLEOTIDE SEQUENCE [LARGE SCALE GENOMIC DNA]</scope>
    <source>
        <strain evidence="16">S2_005_001_R1_22</strain>
    </source>
</reference>
<keyword evidence="6 11" id="KW-0798">TonB box</keyword>
<dbReference type="Proteomes" id="UP000249229">
    <property type="component" value="Unassembled WGS sequence"/>
</dbReference>
<feature type="domain" description="TonB-dependent receptor-like beta-barrel" evidence="14">
    <location>
        <begin position="403"/>
        <end position="1023"/>
    </location>
</feature>
<evidence type="ECO:0000313" key="17">
    <source>
        <dbReference type="Proteomes" id="UP000249229"/>
    </source>
</evidence>
<dbReference type="InterPro" id="IPR000531">
    <property type="entry name" value="Beta-barrel_TonB"/>
</dbReference>
<dbReference type="InterPro" id="IPR039426">
    <property type="entry name" value="TonB-dep_rcpt-like"/>
</dbReference>
<evidence type="ECO:0000256" key="8">
    <source>
        <dbReference type="ARBA" id="ARBA00023237"/>
    </source>
</evidence>
<keyword evidence="16" id="KW-0675">Receptor</keyword>
<dbReference type="AlphaFoldDB" id="A0A2W5PCF5"/>
<dbReference type="GO" id="GO:0009279">
    <property type="term" value="C:cell outer membrane"/>
    <property type="evidence" value="ECO:0007669"/>
    <property type="project" value="UniProtKB-SubCell"/>
</dbReference>
<evidence type="ECO:0000256" key="9">
    <source>
        <dbReference type="PROSITE-ProRule" id="PRU01360"/>
    </source>
</evidence>
<dbReference type="PROSITE" id="PS52016">
    <property type="entry name" value="TONB_DEPENDENT_REC_3"/>
    <property type="match status" value="1"/>
</dbReference>
<dbReference type="InterPro" id="IPR012910">
    <property type="entry name" value="Plug_dom"/>
</dbReference>
<feature type="signal peptide" evidence="13">
    <location>
        <begin position="1"/>
        <end position="19"/>
    </location>
</feature>
<keyword evidence="2 9" id="KW-0813">Transport</keyword>
<evidence type="ECO:0000256" key="6">
    <source>
        <dbReference type="ARBA" id="ARBA00023077"/>
    </source>
</evidence>
<dbReference type="InterPro" id="IPR037066">
    <property type="entry name" value="Plug_dom_sf"/>
</dbReference>
<evidence type="ECO:0000256" key="10">
    <source>
        <dbReference type="PROSITE-ProRule" id="PRU10144"/>
    </source>
</evidence>
<feature type="domain" description="TonB-dependent receptor plug" evidence="15">
    <location>
        <begin position="76"/>
        <end position="183"/>
    </location>
</feature>
<evidence type="ECO:0000259" key="15">
    <source>
        <dbReference type="Pfam" id="PF07715"/>
    </source>
</evidence>